<accession>A0AAP0ITL6</accession>
<name>A0AAP0ITL6_9MAGN</name>
<organism evidence="1 2">
    <name type="scientific">Stephania yunnanensis</name>
    <dbReference type="NCBI Taxonomy" id="152371"/>
    <lineage>
        <taxon>Eukaryota</taxon>
        <taxon>Viridiplantae</taxon>
        <taxon>Streptophyta</taxon>
        <taxon>Embryophyta</taxon>
        <taxon>Tracheophyta</taxon>
        <taxon>Spermatophyta</taxon>
        <taxon>Magnoliopsida</taxon>
        <taxon>Ranunculales</taxon>
        <taxon>Menispermaceae</taxon>
        <taxon>Menispermoideae</taxon>
        <taxon>Cissampelideae</taxon>
        <taxon>Stephania</taxon>
    </lineage>
</organism>
<gene>
    <name evidence="1" type="ORF">Syun_019175</name>
</gene>
<dbReference type="EMBL" id="JBBNAF010000008">
    <property type="protein sequence ID" value="KAK9121558.1"/>
    <property type="molecule type" value="Genomic_DNA"/>
</dbReference>
<dbReference type="Proteomes" id="UP001420932">
    <property type="component" value="Unassembled WGS sequence"/>
</dbReference>
<evidence type="ECO:0000313" key="1">
    <source>
        <dbReference type="EMBL" id="KAK9121558.1"/>
    </source>
</evidence>
<dbReference type="AlphaFoldDB" id="A0AAP0ITL6"/>
<protein>
    <submittedName>
        <fullName evidence="1">Uncharacterized protein</fullName>
    </submittedName>
</protein>
<evidence type="ECO:0000313" key="2">
    <source>
        <dbReference type="Proteomes" id="UP001420932"/>
    </source>
</evidence>
<proteinExistence type="predicted"/>
<comment type="caution">
    <text evidence="1">The sequence shown here is derived from an EMBL/GenBank/DDBJ whole genome shotgun (WGS) entry which is preliminary data.</text>
</comment>
<sequence length="60" mass="6948">MDQEGKILCINVIVVKEEDIMVIEFSELGRIETGSYNYLQSLKLRSDFFFGNMLKDLQEG</sequence>
<keyword evidence="2" id="KW-1185">Reference proteome</keyword>
<reference evidence="1 2" key="1">
    <citation type="submission" date="2024-01" db="EMBL/GenBank/DDBJ databases">
        <title>Genome assemblies of Stephania.</title>
        <authorList>
            <person name="Yang L."/>
        </authorList>
    </citation>
    <scope>NUCLEOTIDE SEQUENCE [LARGE SCALE GENOMIC DNA]</scope>
    <source>
        <strain evidence="1">YNDBR</strain>
        <tissue evidence="1">Leaf</tissue>
    </source>
</reference>